<dbReference type="InterPro" id="IPR009187">
    <property type="entry name" value="Prok_Ku"/>
</dbReference>
<evidence type="ECO:0000313" key="7">
    <source>
        <dbReference type="Proteomes" id="UP000054023"/>
    </source>
</evidence>
<keyword evidence="3" id="KW-0234">DNA repair</keyword>
<dbReference type="EMBL" id="LQBM01000003">
    <property type="protein sequence ID" value="KUG58889.1"/>
    <property type="molecule type" value="Genomic_DNA"/>
</dbReference>
<evidence type="ECO:0000256" key="3">
    <source>
        <dbReference type="HAMAP-Rule" id="MF_01875"/>
    </source>
</evidence>
<evidence type="ECO:0000256" key="4">
    <source>
        <dbReference type="SAM" id="MobiDB-lite"/>
    </source>
</evidence>
<dbReference type="GO" id="GO:0003690">
    <property type="term" value="F:double-stranded DNA binding"/>
    <property type="evidence" value="ECO:0007669"/>
    <property type="project" value="UniProtKB-UniRule"/>
</dbReference>
<dbReference type="OrthoDB" id="9795084at2"/>
<dbReference type="GO" id="GO:0006303">
    <property type="term" value="P:double-strand break repair via nonhomologous end joining"/>
    <property type="evidence" value="ECO:0007669"/>
    <property type="project" value="UniProtKB-UniRule"/>
</dbReference>
<dbReference type="Proteomes" id="UP000054023">
    <property type="component" value="Unassembled WGS sequence"/>
</dbReference>
<dbReference type="PANTHER" id="PTHR41251:SF1">
    <property type="entry name" value="NON-HOMOLOGOUS END JOINING PROTEIN KU"/>
    <property type="match status" value="1"/>
</dbReference>
<evidence type="ECO:0000256" key="2">
    <source>
        <dbReference type="ARBA" id="ARBA00023172"/>
    </source>
</evidence>
<sequence length="295" mass="33107">MRAIWSGEVSFGLVTVPIKLYSATQSHDLSLHQVHEDDGGRIRYERHCEVCGEKVDYKDIDKAYDSGESTVILTKEELGELPADDSKEIAVEQFVPEDQIDSMELDKSYYLEPAGKSAKAYVLLRRTLEESSRVAIVTFTLRTKTRLGVLRVRDDVIVLQGLRWADELREPEFEVPKSRLTKKEQEMATSLVDSYAEDFDPERFKDEYQDQLHTLVEEKLAHGEDIDTEATFGEVEDDEEGDGNVIDLMEALKQSVDSRRKSTGKGSGDSGQEKSGSKKTKAAKSSGSSQKKKAS</sequence>
<dbReference type="FunFam" id="2.40.290.10:FF:000004">
    <property type="entry name" value="Non-homologous end joining protein Ku"/>
    <property type="match status" value="1"/>
</dbReference>
<accession>A0A0W8IG19</accession>
<feature type="region of interest" description="Disordered" evidence="4">
    <location>
        <begin position="226"/>
        <end position="295"/>
    </location>
</feature>
<dbReference type="InterPro" id="IPR006164">
    <property type="entry name" value="DNA_bd_Ku70/Ku80"/>
</dbReference>
<keyword evidence="1 3" id="KW-0238">DNA-binding</keyword>
<protein>
    <recommendedName>
        <fullName evidence="3">Non-homologous end joining protein Ku</fullName>
    </recommendedName>
</protein>
<reference evidence="7" key="1">
    <citation type="submission" date="2015-12" db="EMBL/GenBank/DDBJ databases">
        <authorList>
            <person name="Nair G.R."/>
            <person name="Kaur G."/>
            <person name="Mayilraj S."/>
        </authorList>
    </citation>
    <scope>NUCLEOTIDE SEQUENCE [LARGE SCALE GENOMIC DNA]</scope>
    <source>
        <strain evidence="7">CD08_7</strain>
    </source>
</reference>
<evidence type="ECO:0000259" key="5">
    <source>
        <dbReference type="SMART" id="SM00559"/>
    </source>
</evidence>
<evidence type="ECO:0000256" key="1">
    <source>
        <dbReference type="ARBA" id="ARBA00023125"/>
    </source>
</evidence>
<gene>
    <name evidence="3" type="primary">ku</name>
    <name evidence="6" type="ORF">AVL63_02330</name>
</gene>
<dbReference type="STRING" id="317018.AVL63_02330"/>
<organism evidence="6 7">
    <name type="scientific">Nesterenkonia jeotgali</name>
    <dbReference type="NCBI Taxonomy" id="317018"/>
    <lineage>
        <taxon>Bacteria</taxon>
        <taxon>Bacillati</taxon>
        <taxon>Actinomycetota</taxon>
        <taxon>Actinomycetes</taxon>
        <taxon>Micrococcales</taxon>
        <taxon>Micrococcaceae</taxon>
        <taxon>Nesterenkonia</taxon>
    </lineage>
</organism>
<dbReference type="CDD" id="cd00789">
    <property type="entry name" value="KU_like"/>
    <property type="match status" value="1"/>
</dbReference>
<comment type="caution">
    <text evidence="6">The sequence shown here is derived from an EMBL/GenBank/DDBJ whole genome shotgun (WGS) entry which is preliminary data.</text>
</comment>
<keyword evidence="2 3" id="KW-0233">DNA recombination</keyword>
<dbReference type="NCBIfam" id="TIGR02772">
    <property type="entry name" value="Ku_bact"/>
    <property type="match status" value="1"/>
</dbReference>
<proteinExistence type="inferred from homology"/>
<keyword evidence="7" id="KW-1185">Reference proteome</keyword>
<dbReference type="AlphaFoldDB" id="A0A0W8IG19"/>
<keyword evidence="3" id="KW-0227">DNA damage</keyword>
<dbReference type="Pfam" id="PF02735">
    <property type="entry name" value="Ku"/>
    <property type="match status" value="1"/>
</dbReference>
<evidence type="ECO:0000313" key="6">
    <source>
        <dbReference type="EMBL" id="KUG58889.1"/>
    </source>
</evidence>
<dbReference type="HAMAP" id="MF_01875">
    <property type="entry name" value="Prokaryotic_Ku"/>
    <property type="match status" value="1"/>
</dbReference>
<comment type="similarity">
    <text evidence="3">Belongs to the prokaryotic Ku family.</text>
</comment>
<dbReference type="RefSeq" id="WP_058888571.1">
    <property type="nucleotide sequence ID" value="NZ_LQBM01000003.1"/>
</dbReference>
<dbReference type="PIRSF" id="PIRSF006493">
    <property type="entry name" value="Prok_Ku"/>
    <property type="match status" value="1"/>
</dbReference>
<comment type="function">
    <text evidence="3">With LigD forms a non-homologous end joining (NHEJ) DNA repair enzyme, which repairs dsDNA breaks with reduced fidelity. Binds linear dsDNA with 5'- and 3'- overhangs but not closed circular dsDNA nor ssDNA. Recruits and stimulates the ligase activity of LigD.</text>
</comment>
<dbReference type="SMART" id="SM00559">
    <property type="entry name" value="Ku78"/>
    <property type="match status" value="1"/>
</dbReference>
<feature type="domain" description="Ku" evidence="5">
    <location>
        <begin position="52"/>
        <end position="179"/>
    </location>
</feature>
<dbReference type="Gene3D" id="2.40.290.10">
    <property type="match status" value="1"/>
</dbReference>
<dbReference type="PANTHER" id="PTHR41251">
    <property type="entry name" value="NON-HOMOLOGOUS END JOINING PROTEIN KU"/>
    <property type="match status" value="1"/>
</dbReference>
<dbReference type="SUPFAM" id="SSF100939">
    <property type="entry name" value="SPOC domain-like"/>
    <property type="match status" value="1"/>
</dbReference>
<dbReference type="GO" id="GO:0006310">
    <property type="term" value="P:DNA recombination"/>
    <property type="evidence" value="ECO:0007669"/>
    <property type="project" value="UniProtKB-KW"/>
</dbReference>
<name>A0A0W8IG19_9MICC</name>
<comment type="subunit">
    <text evidence="3">Homodimer. Interacts with LigD.</text>
</comment>
<dbReference type="InterPro" id="IPR016194">
    <property type="entry name" value="SPOC-like_C_dom_sf"/>
</dbReference>